<reference evidence="1" key="2">
    <citation type="submission" date="2020-09" db="EMBL/GenBank/DDBJ databases">
        <authorList>
            <person name="Sun Q."/>
            <person name="Kim S."/>
        </authorList>
    </citation>
    <scope>NUCLEOTIDE SEQUENCE</scope>
    <source>
        <strain evidence="1">KCTC 12988</strain>
    </source>
</reference>
<dbReference type="SUPFAM" id="SSF51126">
    <property type="entry name" value="Pectin lyase-like"/>
    <property type="match status" value="1"/>
</dbReference>
<evidence type="ECO:0000313" key="2">
    <source>
        <dbReference type="Proteomes" id="UP000644507"/>
    </source>
</evidence>
<dbReference type="PANTHER" id="PTHR36453:SF1">
    <property type="entry name" value="RIGHT HANDED BETA HELIX DOMAIN-CONTAINING PROTEIN"/>
    <property type="match status" value="1"/>
</dbReference>
<name>A0A918WMD6_9BACT</name>
<dbReference type="InterPro" id="IPR012334">
    <property type="entry name" value="Pectin_lyas_fold"/>
</dbReference>
<comment type="caution">
    <text evidence="1">The sequence shown here is derived from an EMBL/GenBank/DDBJ whole genome shotgun (WGS) entry which is preliminary data.</text>
</comment>
<evidence type="ECO:0000313" key="1">
    <source>
        <dbReference type="EMBL" id="GHC56771.1"/>
    </source>
</evidence>
<evidence type="ECO:0008006" key="3">
    <source>
        <dbReference type="Google" id="ProtNLM"/>
    </source>
</evidence>
<gene>
    <name evidence="1" type="ORF">GCM10007100_24460</name>
</gene>
<proteinExistence type="predicted"/>
<keyword evidence="2" id="KW-1185">Reference proteome</keyword>
<dbReference type="PANTHER" id="PTHR36453">
    <property type="entry name" value="SECRETED PROTEIN-RELATED"/>
    <property type="match status" value="1"/>
</dbReference>
<dbReference type="InterPro" id="IPR011050">
    <property type="entry name" value="Pectin_lyase_fold/virulence"/>
</dbReference>
<dbReference type="AlphaFoldDB" id="A0A918WMD6"/>
<accession>A0A918WMD6</accession>
<reference evidence="1" key="1">
    <citation type="journal article" date="2014" name="Int. J. Syst. Evol. Microbiol.">
        <title>Complete genome sequence of Corynebacterium casei LMG S-19264T (=DSM 44701T), isolated from a smear-ripened cheese.</title>
        <authorList>
            <consortium name="US DOE Joint Genome Institute (JGI-PGF)"/>
            <person name="Walter F."/>
            <person name="Albersmeier A."/>
            <person name="Kalinowski J."/>
            <person name="Ruckert C."/>
        </authorList>
    </citation>
    <scope>NUCLEOTIDE SEQUENCE</scope>
    <source>
        <strain evidence="1">KCTC 12988</strain>
    </source>
</reference>
<dbReference type="Gene3D" id="2.160.20.10">
    <property type="entry name" value="Single-stranded right-handed beta-helix, Pectin lyase-like"/>
    <property type="match status" value="2"/>
</dbReference>
<protein>
    <recommendedName>
        <fullName evidence="3">Right handed beta helix domain-containing protein</fullName>
    </recommendedName>
</protein>
<dbReference type="RefSeq" id="WP_189570273.1">
    <property type="nucleotide sequence ID" value="NZ_BMXI01000010.1"/>
</dbReference>
<organism evidence="1 2">
    <name type="scientific">Roseibacillus persicicus</name>
    <dbReference type="NCBI Taxonomy" id="454148"/>
    <lineage>
        <taxon>Bacteria</taxon>
        <taxon>Pseudomonadati</taxon>
        <taxon>Verrucomicrobiota</taxon>
        <taxon>Verrucomicrobiia</taxon>
        <taxon>Verrucomicrobiales</taxon>
        <taxon>Verrucomicrobiaceae</taxon>
        <taxon>Roseibacillus</taxon>
    </lineage>
</organism>
<dbReference type="EMBL" id="BMXI01000010">
    <property type="protein sequence ID" value="GHC56771.1"/>
    <property type="molecule type" value="Genomic_DNA"/>
</dbReference>
<sequence length="735" mass="82358">MKTPLFLILSALTLIPAEGRFRVGPEVFPSLEAARDHVRSLPKTSPIEVLVDGGNYQIDRPITFGPQDSGTSDAPITYRATGPVTFGGSQALSLEGLSLVKEESELARLSEEARGKVVRLPIRDEVAIRTLQKASPTSCLLTQGEELLHLSRFPNVGFAHAKELLEADEGTRFQKNPVMGTWDEPKGALITLREKPAGSFSQWAKELEESRKVMTYGYLSAQWYRSQLQVRSVDPATGAIRFVRQSRYGLDEMVHKFQSRQAYYHLLCEIDEPGEWYYDSSSKALYLWPVDEISPETRLAISAGSGFLHLENASHLRFLGFSAQGFASGHIVKIAGGTDNLVAGGKLFNSTASAISVNGQNNTVTGYDVFDVTRFVSLSGGVASPTEITPAGNEVSNCHFYLDALNGVSPAAGISGVGNVFRNNLMHNIPGQAIVFRGNDHLIERNELFNIGFEEGDGATIYSGAEFWGYGVQLKHNFLHHIMSTDGLMTRSGIMLDDHQSGTEVIENIFYKTGHGSLAINGGTGLKVYGNIFLHGNYGVWVRIIGDWKGRVKNLARFDSGELKRGDKHDYIWRCEQVVGKEGWNQEPWIKYPTFAKVMNQPNEWRFLPIENDVRGTLGHGMRNQLTYRHPQIPEDRLQFHDTREIEPREIFADVDELDFSYRGEREDWMPAIPFAEIGLVADQYRHAVPDKSKYRKLVKERFEERPSSEPRAKYDFDHVNETIYWNSGSVLKKL</sequence>
<dbReference type="Proteomes" id="UP000644507">
    <property type="component" value="Unassembled WGS sequence"/>
</dbReference>